<dbReference type="RefSeq" id="WP_105246136.1">
    <property type="nucleotide sequence ID" value="NZ_PSZM01000024.1"/>
</dbReference>
<dbReference type="EMBL" id="PSZM01000024">
    <property type="protein sequence ID" value="PQL94261.1"/>
    <property type="molecule type" value="Genomic_DNA"/>
</dbReference>
<evidence type="ECO:0000313" key="2">
    <source>
        <dbReference type="Proteomes" id="UP000238042"/>
    </source>
</evidence>
<dbReference type="AlphaFoldDB" id="A0A2S8AFD1"/>
<proteinExistence type="predicted"/>
<accession>A0A2S8AFD1</accession>
<keyword evidence="2" id="KW-1185">Reference proteome</keyword>
<protein>
    <submittedName>
        <fullName evidence="1">Uncharacterized protein</fullName>
    </submittedName>
</protein>
<organism evidence="1 2">
    <name type="scientific">Apibacter adventoris</name>
    <dbReference type="NCBI Taxonomy" id="1679466"/>
    <lineage>
        <taxon>Bacteria</taxon>
        <taxon>Pseudomonadati</taxon>
        <taxon>Bacteroidota</taxon>
        <taxon>Flavobacteriia</taxon>
        <taxon>Flavobacteriales</taxon>
        <taxon>Weeksellaceae</taxon>
        <taxon>Apibacter</taxon>
    </lineage>
</organism>
<name>A0A2S8AFD1_9FLAO</name>
<gene>
    <name evidence="1" type="ORF">C4S77_03625</name>
</gene>
<dbReference type="OrthoDB" id="1452323at2"/>
<comment type="caution">
    <text evidence="1">The sequence shown here is derived from an EMBL/GenBank/DDBJ whole genome shotgun (WGS) entry which is preliminary data.</text>
</comment>
<sequence length="103" mass="11664">MKTKLLILFLTIFSVFGIAQENMYKYSNEIQSTPEKIEKVESLIQQTFGEPSSPGIWTSKSADYGLIIRTKGNTFTIRAWQISPNSDIKSKIESLMAQVESQL</sequence>
<evidence type="ECO:0000313" key="1">
    <source>
        <dbReference type="EMBL" id="PQL94261.1"/>
    </source>
</evidence>
<reference evidence="1 2" key="1">
    <citation type="submission" date="2018-02" db="EMBL/GenBank/DDBJ databases">
        <title>Genome sequences of Apibacter spp., gut symbionts of Asian honey bees.</title>
        <authorList>
            <person name="Kwong W.K."/>
            <person name="Steele M.I."/>
            <person name="Moran N.A."/>
        </authorList>
    </citation>
    <scope>NUCLEOTIDE SEQUENCE [LARGE SCALE GENOMIC DNA]</scope>
    <source>
        <strain evidence="2">wkB301</strain>
    </source>
</reference>
<dbReference type="Proteomes" id="UP000238042">
    <property type="component" value="Unassembled WGS sequence"/>
</dbReference>